<gene>
    <name evidence="1" type="ORF">AVDCRST_MAG41-1348</name>
</gene>
<evidence type="ECO:0000313" key="1">
    <source>
        <dbReference type="EMBL" id="CAA9238402.1"/>
    </source>
</evidence>
<reference evidence="1" key="1">
    <citation type="submission" date="2020-02" db="EMBL/GenBank/DDBJ databases">
        <authorList>
            <person name="Meier V. D."/>
        </authorList>
    </citation>
    <scope>NUCLEOTIDE SEQUENCE</scope>
    <source>
        <strain evidence="1">AVDCRST_MAG41</strain>
    </source>
</reference>
<dbReference type="SUPFAM" id="SSF53474">
    <property type="entry name" value="alpha/beta-Hydrolases"/>
    <property type="match status" value="1"/>
</dbReference>
<dbReference type="AlphaFoldDB" id="A0A6J4HZP8"/>
<proteinExistence type="predicted"/>
<dbReference type="InterPro" id="IPR029058">
    <property type="entry name" value="AB_hydrolase_fold"/>
</dbReference>
<organism evidence="1">
    <name type="scientific">uncultured Mycobacteriales bacterium</name>
    <dbReference type="NCBI Taxonomy" id="581187"/>
    <lineage>
        <taxon>Bacteria</taxon>
        <taxon>Bacillati</taxon>
        <taxon>Actinomycetota</taxon>
        <taxon>Actinomycetes</taxon>
        <taxon>Mycobacteriales</taxon>
        <taxon>environmental samples</taxon>
    </lineage>
</organism>
<sequence length="456" mass="48949">MTVTTAETRTYEGSFDGGGRYIVKVPAGWNGTLLTYTHHYRYPGMPCPAILAPTDLEVGPRMDGPVIERLLLERGYALAGTADQVGWMMAESLRDQVLLLDWFAAEVGTPQRTYAWGTSPGGLAAQMLVQLFPRRFDGGLSLGADSSGVMNQMNLRLDAGYAVKTLLGPDSGLQLGRIGDPEANVNIALGLIMGAAGGDPKAGARLLLAGAVANMVPVNDSHATELPDDLDVAVKTQAWMLAMSHSGVTYGAARKNIEERAGGNPMWNTGVDYRELYARSTMKTLVEKAYAAAGADLSADLDVLNGGERIEADPAATRYLIRTGGFPGLTPVPVVTVHTTLDGAAPVEHDRAYADRVAIVGTPENLRQLHVGRGFTCTFSPADVITAFDVLRERVETGSWGDTSPETLNAAAGAYPEDERRVFNFSKPIDEPNRYEVMGPAFVNYKPAELPRNFPF</sequence>
<protein>
    <submittedName>
        <fullName evidence="1">Uncharacterized protein</fullName>
    </submittedName>
</protein>
<dbReference type="Gene3D" id="3.40.50.1820">
    <property type="entry name" value="alpha/beta hydrolase"/>
    <property type="match status" value="1"/>
</dbReference>
<name>A0A6J4HZP8_9ACTN</name>
<dbReference type="EMBL" id="CADCTP010000124">
    <property type="protein sequence ID" value="CAA9238402.1"/>
    <property type="molecule type" value="Genomic_DNA"/>
</dbReference>
<accession>A0A6J4HZP8</accession>